<name>A0A7I4YFG8_HAECO</name>
<keyword evidence="4" id="KW-0378">Hydrolase</keyword>
<reference evidence="9" key="1">
    <citation type="submission" date="2020-12" db="UniProtKB">
        <authorList>
            <consortium name="WormBaseParasite"/>
        </authorList>
    </citation>
    <scope>IDENTIFICATION</scope>
    <source>
        <strain evidence="9">MHco3</strain>
    </source>
</reference>
<comment type="similarity">
    <text evidence="2">Belongs to the 'GDXG' lipolytic enzyme family.</text>
</comment>
<dbReference type="WBParaSite" id="HCON_00083690-00001">
    <property type="protein sequence ID" value="HCON_00083690-00001"/>
    <property type="gene ID" value="HCON_00083690"/>
</dbReference>
<dbReference type="PROSITE" id="PS00941">
    <property type="entry name" value="CARBOXYLESTERASE_B_2"/>
    <property type="match status" value="1"/>
</dbReference>
<accession>A0A7I4YFG8</accession>
<evidence type="ECO:0000313" key="9">
    <source>
        <dbReference type="WBParaSite" id="HCON_00083690-00001"/>
    </source>
</evidence>
<keyword evidence="5" id="KW-0812">Transmembrane</keyword>
<dbReference type="OrthoDB" id="19653at2759"/>
<protein>
    <submittedName>
        <fullName evidence="9">COesterase domain-containing protein</fullName>
    </submittedName>
</protein>
<dbReference type="InterPro" id="IPR029058">
    <property type="entry name" value="AB_hydrolase_fold"/>
</dbReference>
<dbReference type="SUPFAM" id="SSF53474">
    <property type="entry name" value="alpha/beta-Hydrolases"/>
    <property type="match status" value="1"/>
</dbReference>
<evidence type="ECO:0000313" key="8">
    <source>
        <dbReference type="Proteomes" id="UP000025227"/>
    </source>
</evidence>
<evidence type="ECO:0000256" key="3">
    <source>
        <dbReference type="ARBA" id="ARBA00022487"/>
    </source>
</evidence>
<keyword evidence="5" id="KW-1133">Transmembrane helix</keyword>
<keyword evidence="5" id="KW-0472">Membrane</keyword>
<evidence type="ECO:0000256" key="5">
    <source>
        <dbReference type="SAM" id="Phobius"/>
    </source>
</evidence>
<organism evidence="8 9">
    <name type="scientific">Haemonchus contortus</name>
    <name type="common">Barber pole worm</name>
    <dbReference type="NCBI Taxonomy" id="6289"/>
    <lineage>
        <taxon>Eukaryota</taxon>
        <taxon>Metazoa</taxon>
        <taxon>Ecdysozoa</taxon>
        <taxon>Nematoda</taxon>
        <taxon>Chromadorea</taxon>
        <taxon>Rhabditida</taxon>
        <taxon>Rhabditina</taxon>
        <taxon>Rhabditomorpha</taxon>
        <taxon>Strongyloidea</taxon>
        <taxon>Trichostrongylidae</taxon>
        <taxon>Haemonchus</taxon>
    </lineage>
</organism>
<keyword evidence="3" id="KW-0719">Serine esterase</keyword>
<dbReference type="PROSITE" id="PS01173">
    <property type="entry name" value="LIPASE_GDXG_HIS"/>
    <property type="match status" value="1"/>
</dbReference>
<dbReference type="InterPro" id="IPR002168">
    <property type="entry name" value="Lipase_GDXG_HIS_AS"/>
</dbReference>
<evidence type="ECO:0000256" key="2">
    <source>
        <dbReference type="ARBA" id="ARBA00010515"/>
    </source>
</evidence>
<dbReference type="InterPro" id="IPR019826">
    <property type="entry name" value="Carboxylesterase_B_AS"/>
</dbReference>
<dbReference type="PROSITE" id="PS00122">
    <property type="entry name" value="CARBOXYLESTERASE_B_1"/>
    <property type="match status" value="1"/>
</dbReference>
<sequence length="703" mass="79397">MLTRTINSLLLVLVLLLNSIPLSFCQVLEKSRSVWVEQGLVRGKIYNIDGRHIQIFRGIPYAEPPLGNLRFAKPVKKSRWHQELSAVEYGPPCIQFMDFHRYDKFSAENMKRQSEDCLYLNVFSPYDNEDESKTFPIIVWIHGGSFLAGSADTGIDMETVARNIIFKGVTFVTINYRLGPLGFITTRSGDTVEGNYGIWDQVMALQWIQANIKQFGGDPSRVTLMGESAGGAACSLLALSPRTEGLAQQAIIMSGSATAGWAIHRHGNPSWSLENLISYLRCEKMISGAEYAPQVVGDEYNVDELAQKKCNYQNELVPCLTDDQTQEEQMSCLRKSLNFSSPLFRKALAFEARVSKMVVDGDLVPTSGIDLVRQYARIPIMTGVARKEWAHKKPQFYNLHRKSSLTAEEAGESVFRIVEGSFHDTSPTKLNNATLHLVANASFVRYIDDPSNTFETSRVVAALQTMEADIEFVAPCQREIDAYVQNNLTVYAYSFDYVPKSPIFEVEKKVFNLFGNNPVTITRKDQTLKDRKLEAFHGLDHAFIFSRGYSSNFEIRPFTKEDENMAKVLTNMITNFAKNGDPSTKRFVWPSFSGNKTTEHVSINLPPKIIQGELHWPHPKFWNVEAELISRVVAHEGEVPVDPDADLTNEERVQLSAYRRAWWALWLLVAFLAIVIWGIVIYAVVSKGSSPRNKPYDNIVITR</sequence>
<dbReference type="InterPro" id="IPR019819">
    <property type="entry name" value="Carboxylesterase_B_CS"/>
</dbReference>
<dbReference type="OMA" id="GWAIHRH"/>
<proteinExistence type="inferred from homology"/>
<dbReference type="GO" id="GO:0052689">
    <property type="term" value="F:carboxylic ester hydrolase activity"/>
    <property type="evidence" value="ECO:0007669"/>
    <property type="project" value="UniProtKB-KW"/>
</dbReference>
<evidence type="ECO:0000256" key="1">
    <source>
        <dbReference type="ARBA" id="ARBA00005964"/>
    </source>
</evidence>
<feature type="domain" description="Carboxylesterase type B" evidence="7">
    <location>
        <begin position="31"/>
        <end position="622"/>
    </location>
</feature>
<dbReference type="PANTHER" id="PTHR11559">
    <property type="entry name" value="CARBOXYLESTERASE"/>
    <property type="match status" value="1"/>
</dbReference>
<evidence type="ECO:0000259" key="7">
    <source>
        <dbReference type="Pfam" id="PF00135"/>
    </source>
</evidence>
<feature type="signal peptide" evidence="6">
    <location>
        <begin position="1"/>
        <end position="25"/>
    </location>
</feature>
<comment type="similarity">
    <text evidence="1">Belongs to the type-B carboxylesterase/lipase family.</text>
</comment>
<dbReference type="Gene3D" id="3.40.50.1820">
    <property type="entry name" value="alpha/beta hydrolase"/>
    <property type="match status" value="1"/>
</dbReference>
<dbReference type="AlphaFoldDB" id="A0A7I4YFG8"/>
<dbReference type="InterPro" id="IPR002018">
    <property type="entry name" value="CarbesteraseB"/>
</dbReference>
<keyword evidence="6" id="KW-0732">Signal</keyword>
<evidence type="ECO:0000256" key="6">
    <source>
        <dbReference type="SAM" id="SignalP"/>
    </source>
</evidence>
<evidence type="ECO:0000256" key="4">
    <source>
        <dbReference type="ARBA" id="ARBA00022801"/>
    </source>
</evidence>
<keyword evidence="8" id="KW-1185">Reference proteome</keyword>
<dbReference type="Proteomes" id="UP000025227">
    <property type="component" value="Unplaced"/>
</dbReference>
<feature type="transmembrane region" description="Helical" evidence="5">
    <location>
        <begin position="661"/>
        <end position="685"/>
    </location>
</feature>
<feature type="chain" id="PRO_5029624832" evidence="6">
    <location>
        <begin position="26"/>
        <end position="703"/>
    </location>
</feature>
<dbReference type="Pfam" id="PF00135">
    <property type="entry name" value="COesterase"/>
    <property type="match status" value="1"/>
</dbReference>
<dbReference type="InterPro" id="IPR050309">
    <property type="entry name" value="Type-B_Carboxylest/Lipase"/>
</dbReference>